<evidence type="ECO:0000256" key="6">
    <source>
        <dbReference type="PIRSR" id="PIRSR602401-1"/>
    </source>
</evidence>
<evidence type="ECO:0000256" key="1">
    <source>
        <dbReference type="ARBA" id="ARBA00010617"/>
    </source>
</evidence>
<evidence type="ECO:0000256" key="5">
    <source>
        <dbReference type="ARBA" id="ARBA00023033"/>
    </source>
</evidence>
<sequence length="543" mass="61769">MFDTSYAPIFVICVVALIAHRLSKLGRRPAGYPPGPPTLPIIGNLHLMPKKQAHLQFQKWAEEYGPVYSLILGTKVMIVLSSDQAIKDLLDKRSGIYSSRPEMYLGQIVSGGLRMLLMEYGDTWRMIRKIVHNNLNIKAARTYVPYQDLENKAMLVGFLEQPDLFVDHIRRYTNSLTTQMIFGFRTTSIDDPKLKQLFHGFEKFSEVQGTQMAALLDLFPVLRALPDFALPLRKYAKKLHEKESELYVGHWLRVKQAIKNGTARPCFCLDLVRAQDEQGFSDPLAGYVSGSLLEAGSDTTAAILVGFIQAMVLFPNVAKRAQEELDCVCGDRFPTVEDEPNLPYIRACVKESMRWMPTVVMGVPHAVIRDDEYLGYTIPKGAGVMWNVWAIHMDPKRHSDPRRFDPARYAHDNQTAAEAANNPDATKRDQFIFGAGRRLCQGMHIAERSLFLAIARLLWGFDFHRARDANDREVVPDAHDLTEGMFVLPKPFLARIVPRDQNKIVQVKAEWSKMQDLLDEDQQWKVLPEGLIWKEYKQAAKAP</sequence>
<dbReference type="AlphaFoldDB" id="A0A9W8Y035"/>
<dbReference type="InterPro" id="IPR036396">
    <property type="entry name" value="Cyt_P450_sf"/>
</dbReference>
<feature type="binding site" description="axial binding residue" evidence="6">
    <location>
        <position position="440"/>
    </location>
    <ligand>
        <name>heme</name>
        <dbReference type="ChEBI" id="CHEBI:30413"/>
    </ligand>
    <ligandPart>
        <name>Fe</name>
        <dbReference type="ChEBI" id="CHEBI:18248"/>
    </ligandPart>
</feature>
<keyword evidence="3" id="KW-0560">Oxidoreductase</keyword>
<dbReference type="InterPro" id="IPR001128">
    <property type="entry name" value="Cyt_P450"/>
</dbReference>
<protein>
    <recommendedName>
        <fullName evidence="9">Cytochrome P450</fullName>
    </recommendedName>
</protein>
<organism evidence="7 8">
    <name type="scientific">Neocucurbitaria cava</name>
    <dbReference type="NCBI Taxonomy" id="798079"/>
    <lineage>
        <taxon>Eukaryota</taxon>
        <taxon>Fungi</taxon>
        <taxon>Dikarya</taxon>
        <taxon>Ascomycota</taxon>
        <taxon>Pezizomycotina</taxon>
        <taxon>Dothideomycetes</taxon>
        <taxon>Pleosporomycetidae</taxon>
        <taxon>Pleosporales</taxon>
        <taxon>Pleosporineae</taxon>
        <taxon>Cucurbitariaceae</taxon>
        <taxon>Neocucurbitaria</taxon>
    </lineage>
</organism>
<evidence type="ECO:0000256" key="4">
    <source>
        <dbReference type="ARBA" id="ARBA00023004"/>
    </source>
</evidence>
<dbReference type="GO" id="GO:0004497">
    <property type="term" value="F:monooxygenase activity"/>
    <property type="evidence" value="ECO:0007669"/>
    <property type="project" value="UniProtKB-KW"/>
</dbReference>
<evidence type="ECO:0000256" key="3">
    <source>
        <dbReference type="ARBA" id="ARBA00023002"/>
    </source>
</evidence>
<dbReference type="PRINTS" id="PR00385">
    <property type="entry name" value="P450"/>
</dbReference>
<comment type="similarity">
    <text evidence="1">Belongs to the cytochrome P450 family.</text>
</comment>
<dbReference type="PRINTS" id="PR00463">
    <property type="entry name" value="EP450I"/>
</dbReference>
<evidence type="ECO:0000256" key="2">
    <source>
        <dbReference type="ARBA" id="ARBA00022723"/>
    </source>
</evidence>
<keyword evidence="6" id="KW-0349">Heme</keyword>
<dbReference type="OrthoDB" id="1055148at2759"/>
<proteinExistence type="inferred from homology"/>
<keyword evidence="4 6" id="KW-0408">Iron</keyword>
<dbReference type="Pfam" id="PF00067">
    <property type="entry name" value="p450"/>
    <property type="match status" value="1"/>
</dbReference>
<dbReference type="InterPro" id="IPR002401">
    <property type="entry name" value="Cyt_P450_E_grp-I"/>
</dbReference>
<dbReference type="PANTHER" id="PTHR46300:SF2">
    <property type="entry name" value="CYTOCHROME P450 MONOOXYGENASE ALNH-RELATED"/>
    <property type="match status" value="1"/>
</dbReference>
<keyword evidence="2 6" id="KW-0479">Metal-binding</keyword>
<accession>A0A9W8Y035</accession>
<reference evidence="7" key="1">
    <citation type="submission" date="2022-10" db="EMBL/GenBank/DDBJ databases">
        <title>Tapping the CABI collections for fungal endophytes: first genome assemblies for Collariella, Neodidymelliopsis, Ascochyta clinopodiicola, Didymella pomorum, Didymosphaeria variabile, Neocosmospora piperis and Neocucurbitaria cava.</title>
        <authorList>
            <person name="Hill R."/>
        </authorList>
    </citation>
    <scope>NUCLEOTIDE SEQUENCE</scope>
    <source>
        <strain evidence="7">IMI 356814</strain>
    </source>
</reference>
<keyword evidence="8" id="KW-1185">Reference proteome</keyword>
<comment type="cofactor">
    <cofactor evidence="6">
        <name>heme</name>
        <dbReference type="ChEBI" id="CHEBI:30413"/>
    </cofactor>
</comment>
<comment type="caution">
    <text evidence="7">The sequence shown here is derived from an EMBL/GenBank/DDBJ whole genome shotgun (WGS) entry which is preliminary data.</text>
</comment>
<dbReference type="InterPro" id="IPR050364">
    <property type="entry name" value="Cytochrome_P450_fung"/>
</dbReference>
<dbReference type="Gene3D" id="1.10.630.10">
    <property type="entry name" value="Cytochrome P450"/>
    <property type="match status" value="1"/>
</dbReference>
<dbReference type="SUPFAM" id="SSF48264">
    <property type="entry name" value="Cytochrome P450"/>
    <property type="match status" value="1"/>
</dbReference>
<name>A0A9W8Y035_9PLEO</name>
<evidence type="ECO:0000313" key="8">
    <source>
        <dbReference type="Proteomes" id="UP001140560"/>
    </source>
</evidence>
<dbReference type="GO" id="GO:0016705">
    <property type="term" value="F:oxidoreductase activity, acting on paired donors, with incorporation or reduction of molecular oxygen"/>
    <property type="evidence" value="ECO:0007669"/>
    <property type="project" value="InterPro"/>
</dbReference>
<dbReference type="Proteomes" id="UP001140560">
    <property type="component" value="Unassembled WGS sequence"/>
</dbReference>
<evidence type="ECO:0008006" key="9">
    <source>
        <dbReference type="Google" id="ProtNLM"/>
    </source>
</evidence>
<dbReference type="GO" id="GO:0005506">
    <property type="term" value="F:iron ion binding"/>
    <property type="evidence" value="ECO:0007669"/>
    <property type="project" value="InterPro"/>
</dbReference>
<dbReference type="CDD" id="cd11065">
    <property type="entry name" value="CYP64-like"/>
    <property type="match status" value="1"/>
</dbReference>
<dbReference type="EMBL" id="JAPEUY010000020">
    <property type="protein sequence ID" value="KAJ4362887.1"/>
    <property type="molecule type" value="Genomic_DNA"/>
</dbReference>
<dbReference type="PANTHER" id="PTHR46300">
    <property type="entry name" value="P450, PUTATIVE (EUROFUNG)-RELATED-RELATED"/>
    <property type="match status" value="1"/>
</dbReference>
<keyword evidence="5" id="KW-0503">Monooxygenase</keyword>
<gene>
    <name evidence="7" type="ORF">N0V83_010004</name>
</gene>
<evidence type="ECO:0000313" key="7">
    <source>
        <dbReference type="EMBL" id="KAJ4362887.1"/>
    </source>
</evidence>
<dbReference type="GO" id="GO:0020037">
    <property type="term" value="F:heme binding"/>
    <property type="evidence" value="ECO:0007669"/>
    <property type="project" value="InterPro"/>
</dbReference>